<gene>
    <name evidence="1" type="ORF">WJX84_004106</name>
</gene>
<dbReference type="EMBL" id="JALJOV010000813">
    <property type="protein sequence ID" value="KAK9861107.1"/>
    <property type="molecule type" value="Genomic_DNA"/>
</dbReference>
<dbReference type="Proteomes" id="UP001485043">
    <property type="component" value="Unassembled WGS sequence"/>
</dbReference>
<evidence type="ECO:0000313" key="1">
    <source>
        <dbReference type="EMBL" id="KAK9861107.1"/>
    </source>
</evidence>
<reference evidence="1 2" key="1">
    <citation type="journal article" date="2024" name="Nat. Commun.">
        <title>Phylogenomics reveals the evolutionary origins of lichenization in chlorophyte algae.</title>
        <authorList>
            <person name="Puginier C."/>
            <person name="Libourel C."/>
            <person name="Otte J."/>
            <person name="Skaloud P."/>
            <person name="Haon M."/>
            <person name="Grisel S."/>
            <person name="Petersen M."/>
            <person name="Berrin J.G."/>
            <person name="Delaux P.M."/>
            <person name="Dal Grande F."/>
            <person name="Keller J."/>
        </authorList>
    </citation>
    <scope>NUCLEOTIDE SEQUENCE [LARGE SCALE GENOMIC DNA]</scope>
    <source>
        <strain evidence="1 2">SAG 2523</strain>
    </source>
</reference>
<organism evidence="1 2">
    <name type="scientific">Apatococcus fuscideae</name>
    <dbReference type="NCBI Taxonomy" id="2026836"/>
    <lineage>
        <taxon>Eukaryota</taxon>
        <taxon>Viridiplantae</taxon>
        <taxon>Chlorophyta</taxon>
        <taxon>core chlorophytes</taxon>
        <taxon>Trebouxiophyceae</taxon>
        <taxon>Chlorellales</taxon>
        <taxon>Chlorellaceae</taxon>
        <taxon>Apatococcus</taxon>
    </lineage>
</organism>
<protein>
    <submittedName>
        <fullName evidence="1">Uncharacterized protein</fullName>
    </submittedName>
</protein>
<evidence type="ECO:0000313" key="2">
    <source>
        <dbReference type="Proteomes" id="UP001485043"/>
    </source>
</evidence>
<sequence>MCNSSVWVHRSKNEALGTAVFESMHRPSSRLGLRFRKRWLLVEPAMRHLSRADRAGSLPALYSLLERYALPHSPLPEPIAPLLHLLVPPLACAAGVQHLKTHSETGAWAEVHIKVRDELDEALQNLQSTNAGT</sequence>
<keyword evidence="2" id="KW-1185">Reference proteome</keyword>
<name>A0AAW1SXJ2_9CHLO</name>
<accession>A0AAW1SXJ2</accession>
<proteinExistence type="predicted"/>
<comment type="caution">
    <text evidence="1">The sequence shown here is derived from an EMBL/GenBank/DDBJ whole genome shotgun (WGS) entry which is preliminary data.</text>
</comment>
<dbReference type="AlphaFoldDB" id="A0AAW1SXJ2"/>